<feature type="region of interest" description="Disordered" evidence="2">
    <location>
        <begin position="67"/>
        <end position="87"/>
    </location>
</feature>
<feature type="region of interest" description="Disordered" evidence="2">
    <location>
        <begin position="1"/>
        <end position="31"/>
    </location>
</feature>
<evidence type="ECO:0000313" key="4">
    <source>
        <dbReference type="EMBL" id="VAI25132.1"/>
    </source>
</evidence>
<evidence type="ECO:0000259" key="3">
    <source>
        <dbReference type="PROSITE" id="PS50158"/>
    </source>
</evidence>
<feature type="compositionally biased region" description="Low complexity" evidence="2">
    <location>
        <begin position="8"/>
        <end position="22"/>
    </location>
</feature>
<accession>A0A9R0U5K4</accession>
<dbReference type="SUPFAM" id="SSF57756">
    <property type="entry name" value="Retrovirus zinc finger-like domains"/>
    <property type="match status" value="1"/>
</dbReference>
<dbReference type="SMART" id="SM00343">
    <property type="entry name" value="ZnF_C2HC"/>
    <property type="match status" value="2"/>
</dbReference>
<evidence type="ECO:0000313" key="5">
    <source>
        <dbReference type="Proteomes" id="UP000324705"/>
    </source>
</evidence>
<keyword evidence="1" id="KW-0862">Zinc</keyword>
<dbReference type="GO" id="GO:0003676">
    <property type="term" value="F:nucleic acid binding"/>
    <property type="evidence" value="ECO:0007669"/>
    <property type="project" value="InterPro"/>
</dbReference>
<keyword evidence="1" id="KW-0479">Metal-binding</keyword>
<keyword evidence="5" id="KW-1185">Reference proteome</keyword>
<dbReference type="Proteomes" id="UP000324705">
    <property type="component" value="Chromosome 5A"/>
</dbReference>
<name>A0A9R0U5K4_TRITD</name>
<dbReference type="AlphaFoldDB" id="A0A9R0U5K4"/>
<dbReference type="EMBL" id="LT934119">
    <property type="protein sequence ID" value="VAI25132.1"/>
    <property type="molecule type" value="Genomic_DNA"/>
</dbReference>
<evidence type="ECO:0000256" key="2">
    <source>
        <dbReference type="SAM" id="MobiDB-lite"/>
    </source>
</evidence>
<sequence length="396" mass="41728">MGRELTSAPRARALLPAPVAPANGDNEGCGEEMALTLPDNAKSIVAGMGNGLTDAPRAVLWASAADNNDEDDDEELAPQTPPTVTKALDSEGICMGHDTDTSEGWQEVLPRRGPCRSTSSPSSMMAPRPPRPIPAWLHGRCCRCLAYGHRAVVCRDPLRCSRCLENGHRARECRNPRRPLSSLSCLDVPHVSRLGTVHRVAPASCEGSVRSTPPSKALHRGSWASIVSVAAGSATPSELMLQSALADQTALLQGCVARVESFLERAEVALGRLSLVPALLQTTLTSHSPCVAGVCSVEDRGEELYGSFSPRVGVHSSSVPTSPPMVSSTEGESIAVLVTPVLQIMPELRELCLSLSVEHTKVDMSAASIEGQVSPLSSEQLEVSLVDDAKGKAAAS</sequence>
<dbReference type="PROSITE" id="PS50158">
    <property type="entry name" value="ZF_CCHC"/>
    <property type="match status" value="1"/>
</dbReference>
<dbReference type="InterPro" id="IPR036875">
    <property type="entry name" value="Znf_CCHC_sf"/>
</dbReference>
<feature type="region of interest" description="Disordered" evidence="2">
    <location>
        <begin position="100"/>
        <end position="128"/>
    </location>
</feature>
<proteinExistence type="predicted"/>
<dbReference type="InterPro" id="IPR001878">
    <property type="entry name" value="Znf_CCHC"/>
</dbReference>
<protein>
    <recommendedName>
        <fullName evidence="3">CCHC-type domain-containing protein</fullName>
    </recommendedName>
</protein>
<feature type="domain" description="CCHC-type" evidence="3">
    <location>
        <begin position="159"/>
        <end position="175"/>
    </location>
</feature>
<keyword evidence="1" id="KW-0863">Zinc-finger</keyword>
<reference evidence="4 5" key="1">
    <citation type="submission" date="2017-09" db="EMBL/GenBank/DDBJ databases">
        <authorList>
            <consortium name="International Durum Wheat Genome Sequencing Consortium (IDWGSC)"/>
            <person name="Milanesi L."/>
        </authorList>
    </citation>
    <scope>NUCLEOTIDE SEQUENCE [LARGE SCALE GENOMIC DNA]</scope>
    <source>
        <strain evidence="5">cv. Svevo</strain>
    </source>
</reference>
<feature type="compositionally biased region" description="Low complexity" evidence="2">
    <location>
        <begin position="111"/>
        <end position="126"/>
    </location>
</feature>
<dbReference type="Gramene" id="TRITD5Av1G245720.2">
    <property type="protein sequence ID" value="TRITD5Av1G245720.2"/>
    <property type="gene ID" value="TRITD5Av1G245720"/>
</dbReference>
<organism evidence="4 5">
    <name type="scientific">Triticum turgidum subsp. durum</name>
    <name type="common">Durum wheat</name>
    <name type="synonym">Triticum durum</name>
    <dbReference type="NCBI Taxonomy" id="4567"/>
    <lineage>
        <taxon>Eukaryota</taxon>
        <taxon>Viridiplantae</taxon>
        <taxon>Streptophyta</taxon>
        <taxon>Embryophyta</taxon>
        <taxon>Tracheophyta</taxon>
        <taxon>Spermatophyta</taxon>
        <taxon>Magnoliopsida</taxon>
        <taxon>Liliopsida</taxon>
        <taxon>Poales</taxon>
        <taxon>Poaceae</taxon>
        <taxon>BOP clade</taxon>
        <taxon>Pooideae</taxon>
        <taxon>Triticodae</taxon>
        <taxon>Triticeae</taxon>
        <taxon>Triticinae</taxon>
        <taxon>Triticum</taxon>
    </lineage>
</organism>
<dbReference type="GO" id="GO:0008270">
    <property type="term" value="F:zinc ion binding"/>
    <property type="evidence" value="ECO:0007669"/>
    <property type="project" value="UniProtKB-KW"/>
</dbReference>
<feature type="compositionally biased region" description="Acidic residues" evidence="2">
    <location>
        <begin position="67"/>
        <end position="76"/>
    </location>
</feature>
<evidence type="ECO:0000256" key="1">
    <source>
        <dbReference type="PROSITE-ProRule" id="PRU00047"/>
    </source>
</evidence>
<gene>
    <name evidence="4" type="ORF">TRITD_5Av1G245720</name>
</gene>